<evidence type="ECO:0000256" key="2">
    <source>
        <dbReference type="ARBA" id="ARBA00022840"/>
    </source>
</evidence>
<dbReference type="SUPFAM" id="SSF52540">
    <property type="entry name" value="P-loop containing nucleoside triphosphate hydrolases"/>
    <property type="match status" value="1"/>
</dbReference>
<dbReference type="RefSeq" id="WP_248146879.1">
    <property type="nucleotide sequence ID" value="NZ_BAAAOF010000002.1"/>
</dbReference>
<feature type="domain" description="Guanylate cyclase" evidence="3">
    <location>
        <begin position="30"/>
        <end position="162"/>
    </location>
</feature>
<accession>A0ABN2PK16</accession>
<evidence type="ECO:0000313" key="4">
    <source>
        <dbReference type="EMBL" id="GAA1923863.1"/>
    </source>
</evidence>
<dbReference type="CDD" id="cd07302">
    <property type="entry name" value="CHD"/>
    <property type="match status" value="2"/>
</dbReference>
<dbReference type="PROSITE" id="PS50125">
    <property type="entry name" value="GUANYLATE_CYCLASE_2"/>
    <property type="match status" value="2"/>
</dbReference>
<dbReference type="SUPFAM" id="SSF48452">
    <property type="entry name" value="TPR-like"/>
    <property type="match status" value="2"/>
</dbReference>
<dbReference type="SUPFAM" id="SSF55073">
    <property type="entry name" value="Nucleotide cyclase"/>
    <property type="match status" value="2"/>
</dbReference>
<dbReference type="PANTHER" id="PTHR16305:SF28">
    <property type="entry name" value="GUANYLATE CYCLASE DOMAIN-CONTAINING PROTEIN"/>
    <property type="match status" value="1"/>
</dbReference>
<feature type="domain" description="Guanylate cyclase" evidence="3">
    <location>
        <begin position="323"/>
        <end position="364"/>
    </location>
</feature>
<proteinExistence type="predicted"/>
<dbReference type="Pfam" id="PF13191">
    <property type="entry name" value="AAA_16"/>
    <property type="match status" value="1"/>
</dbReference>
<dbReference type="InterPro" id="IPR001054">
    <property type="entry name" value="A/G_cyclase"/>
</dbReference>
<evidence type="ECO:0000259" key="3">
    <source>
        <dbReference type="PROSITE" id="PS50125"/>
    </source>
</evidence>
<dbReference type="InterPro" id="IPR041664">
    <property type="entry name" value="AAA_16"/>
</dbReference>
<dbReference type="InterPro" id="IPR027417">
    <property type="entry name" value="P-loop_NTPase"/>
</dbReference>
<dbReference type="Gene3D" id="3.30.70.1230">
    <property type="entry name" value="Nucleotide cyclase"/>
    <property type="match status" value="2"/>
</dbReference>
<sequence length="1255" mass="131984">MSAGISASTLVPRLLLGTPPGTRHVPIEGTCVLVDISGFTVLSERLASAGKQGTEELIATLSRVFTVLLSATDDGGDVLKFAGDALLVLYTGAEHERRAAHSAWVMQRVLAAIGDIRLRTAAARLRMSVGIRSGRFEVVLTGSRTRSAIVIGADTTRVLELQAAAGSGQILVDATTASALSPKQYVDHPAVGSAMRLVSGGAVPAESLMALHGVERANADAFLPRPFAERPDLLAAEPDHRWAAVGFVAVTGLPDAVDEAVLDEIDALTAAVEAAVEATGTTLLDIDPGRGGFRYFLTAGAPRAVEDPEGSLVTALHRIVATDTRFDIKAGAAAGRVFAGFVGAPFRQTYTTMGDTTNLAARLTSHAPEGTVVVTREVAARARVQVTAEDAREITVKGKSKPIAIATVAAVGERMRRAPAESPFVGRDEQIAQLSIRRDTDSPSVIVTVTGPAGIGKTSLIDEVFADRAVLRITGDRFAAGTAYGALRGLLRPLLGIPAEASPAEAGRTLEHRLRALTPDLLPWAGLLADMIGADCAESPAVRALDDAYRVERAHAVLGEVLGAALPPDSVIVVDDAQWIDAASAAAVGVVLPSPGGRAVVLRRESAATSDVAGEDADTIGLGPLSDEDATMLVESVMGRSPHPADLARILERAGGNPLYLVELAATGADDDEPRTLDELIGERIDGLSEHDRHIVRATAVLGLRVPRALFEQCVGAVEFTESDPLGEILRLDDAGAGSTIAFRSELYRDVAYDQLAFQERRRLHAVAAKAIAADPALAAGAADAMLAVHFEANGDWLAAADAARRNAEAAERAHAMEDAVASYRAAVAATRRARAPRAALRDLCELLASACYRCGRTVEAIDALDEARRLADSPLVRARIDCERAHSLNHLGRPVEAGAVLRRARRAARSAGESGRTLEARILVVDAAMRMRQSRWSDLLHLSREAIELLEGHADSAEAKGVLADAYRYHDIAASEIDGDDAMVHLQKALDLYEELGDAISASKVLTLIGIRAYFRGAWSAAASLYSRAQDASEAAGHTVGAAIDAANTAEILIDQGKIDLARPLLRRAARVFDAAADTYLVAFVEGFQGRALLREGDPRGAIASFDAAARQFDELGETESVLDVRVRRIEALLDLGETEAARGAIAAVEPAVGEEGILGSQLLRHRARLAESQGDDGLALTLSKKAVDAAGSTLFERALCLAQTARLTGSTGALLRAEAETILKELGVADIPALLDSTAPSPIAHPTHEEVVS</sequence>
<dbReference type="InterPro" id="IPR011990">
    <property type="entry name" value="TPR-like_helical_dom_sf"/>
</dbReference>
<dbReference type="PANTHER" id="PTHR16305">
    <property type="entry name" value="TESTICULAR SOLUBLE ADENYLYL CYCLASE"/>
    <property type="match status" value="1"/>
</dbReference>
<keyword evidence="1" id="KW-0547">Nucleotide-binding</keyword>
<dbReference type="EMBL" id="BAAAOF010000002">
    <property type="protein sequence ID" value="GAA1923863.1"/>
    <property type="molecule type" value="Genomic_DNA"/>
</dbReference>
<evidence type="ECO:0000313" key="5">
    <source>
        <dbReference type="Proteomes" id="UP001501343"/>
    </source>
</evidence>
<dbReference type="Gene3D" id="1.25.40.10">
    <property type="entry name" value="Tetratricopeptide repeat domain"/>
    <property type="match status" value="2"/>
</dbReference>
<protein>
    <recommendedName>
        <fullName evidence="3">Guanylate cyclase domain-containing protein</fullName>
    </recommendedName>
</protein>
<organism evidence="4 5">
    <name type="scientific">Microbacterium aoyamense</name>
    <dbReference type="NCBI Taxonomy" id="344166"/>
    <lineage>
        <taxon>Bacteria</taxon>
        <taxon>Bacillati</taxon>
        <taxon>Actinomycetota</taxon>
        <taxon>Actinomycetes</taxon>
        <taxon>Micrococcales</taxon>
        <taxon>Microbacteriaceae</taxon>
        <taxon>Microbacterium</taxon>
    </lineage>
</organism>
<keyword evidence="2" id="KW-0067">ATP-binding</keyword>
<name>A0ABN2PK16_9MICO</name>
<reference evidence="4 5" key="1">
    <citation type="journal article" date="2019" name="Int. J. Syst. Evol. Microbiol.">
        <title>The Global Catalogue of Microorganisms (GCM) 10K type strain sequencing project: providing services to taxonomists for standard genome sequencing and annotation.</title>
        <authorList>
            <consortium name="The Broad Institute Genomics Platform"/>
            <consortium name="The Broad Institute Genome Sequencing Center for Infectious Disease"/>
            <person name="Wu L."/>
            <person name="Ma J."/>
        </authorList>
    </citation>
    <scope>NUCLEOTIDE SEQUENCE [LARGE SCALE GENOMIC DNA]</scope>
    <source>
        <strain evidence="4 5">JCM 14900</strain>
    </source>
</reference>
<keyword evidence="5" id="KW-1185">Reference proteome</keyword>
<dbReference type="Gene3D" id="3.40.50.300">
    <property type="entry name" value="P-loop containing nucleotide triphosphate hydrolases"/>
    <property type="match status" value="1"/>
</dbReference>
<comment type="caution">
    <text evidence="4">The sequence shown here is derived from an EMBL/GenBank/DDBJ whole genome shotgun (WGS) entry which is preliminary data.</text>
</comment>
<gene>
    <name evidence="4" type="ORF">GCM10009775_15270</name>
</gene>
<dbReference type="InterPro" id="IPR029787">
    <property type="entry name" value="Nucleotide_cyclase"/>
</dbReference>
<dbReference type="Pfam" id="PF00211">
    <property type="entry name" value="Guanylate_cyc"/>
    <property type="match status" value="2"/>
</dbReference>
<dbReference type="Proteomes" id="UP001501343">
    <property type="component" value="Unassembled WGS sequence"/>
</dbReference>
<evidence type="ECO:0000256" key="1">
    <source>
        <dbReference type="ARBA" id="ARBA00022741"/>
    </source>
</evidence>